<dbReference type="AlphaFoldDB" id="A0A272EYT4"/>
<protein>
    <submittedName>
        <fullName evidence="2">Uncharacterized protein</fullName>
    </submittedName>
</protein>
<evidence type="ECO:0000313" key="3">
    <source>
        <dbReference type="Proteomes" id="UP000216107"/>
    </source>
</evidence>
<evidence type="ECO:0000313" key="1">
    <source>
        <dbReference type="EMBL" id="KAF7600783.1"/>
    </source>
</evidence>
<dbReference type="EMBL" id="MDUX01000001">
    <property type="protein sequence ID" value="KAF7600783.1"/>
    <property type="molecule type" value="Genomic_DNA"/>
</dbReference>
<gene>
    <name evidence="1" type="ORF">BGI27_00045</name>
    <name evidence="2" type="ORF">CGU29_00080</name>
</gene>
<keyword evidence="4" id="KW-1185">Reference proteome</keyword>
<dbReference type="EMBL" id="NMRN01000001">
    <property type="protein sequence ID" value="PAS95282.1"/>
    <property type="molecule type" value="Genomic_DNA"/>
</dbReference>
<sequence length="66" mass="7676">MRILDLERPGLEHHVFHADMELEREGMEAELVPQREYASRLEDDLLGLDARTFQAEVTFMMKGGLM</sequence>
<comment type="caution">
    <text evidence="2">The sequence shown here is derived from an EMBL/GenBank/DDBJ whole genome shotgun (WGS) entry which is preliminary data.</text>
</comment>
<reference evidence="2 3" key="2">
    <citation type="submission" date="2017-07" db="EMBL/GenBank/DDBJ databases">
        <title>Candidatus Dactylopiibacterium carminicum, a nitrogen-fixing symbiont of the cochineal insect Dactylopius coccus and Dactylopius opuntiae (Hemiptera: Coccoidea: Dactylopiidae).</title>
        <authorList>
            <person name="Vera A."/>
        </authorList>
    </citation>
    <scope>NUCLEOTIDE SEQUENCE [LARGE SCALE GENOMIC DNA]</scope>
    <source>
        <strain evidence="2 3">NFDCM</strain>
    </source>
</reference>
<proteinExistence type="predicted"/>
<dbReference type="Proteomes" id="UP000216107">
    <property type="component" value="Unassembled WGS sequence"/>
</dbReference>
<organism evidence="2 3">
    <name type="scientific">Candidatus Dactylopiibacterium carminicum</name>
    <dbReference type="NCBI Taxonomy" id="857335"/>
    <lineage>
        <taxon>Bacteria</taxon>
        <taxon>Pseudomonadati</taxon>
        <taxon>Pseudomonadota</taxon>
        <taxon>Betaproteobacteria</taxon>
        <taxon>Rhodocyclales</taxon>
        <taxon>Rhodocyclaceae</taxon>
        <taxon>Candidatus Dactylopiibacterium</taxon>
    </lineage>
</organism>
<reference evidence="1 4" key="1">
    <citation type="submission" date="2016-08" db="EMBL/GenBank/DDBJ databases">
        <title>Candidatus Dactylopiibacterium carminicum genome sequence.</title>
        <authorList>
            <person name="Ramirez-Puebla S.T."/>
            <person name="Ormeno-Orrillo E."/>
            <person name="Vera-Ponce De Leon A."/>
            <person name="Luis L."/>
            <person name="Sanchez-Flores A."/>
            <person name="Monica R."/>
            <person name="Martinez-Romero E."/>
        </authorList>
    </citation>
    <scope>NUCLEOTIDE SEQUENCE [LARGE SCALE GENOMIC DNA]</scope>
    <source>
        <strain evidence="1">END1</strain>
    </source>
</reference>
<accession>A0A272EYT4</accession>
<dbReference type="RefSeq" id="WP_095522892.1">
    <property type="nucleotide sequence ID" value="NZ_MDUX01000001.1"/>
</dbReference>
<evidence type="ECO:0000313" key="2">
    <source>
        <dbReference type="EMBL" id="PAS95282.1"/>
    </source>
</evidence>
<name>A0A272EYT4_9RHOO</name>
<dbReference type="Proteomes" id="UP000623509">
    <property type="component" value="Unassembled WGS sequence"/>
</dbReference>
<evidence type="ECO:0000313" key="4">
    <source>
        <dbReference type="Proteomes" id="UP000623509"/>
    </source>
</evidence>